<name>A0A814B4U2_9BILA</name>
<evidence type="ECO:0000313" key="2">
    <source>
        <dbReference type="EMBL" id="CAF1067593.1"/>
    </source>
</evidence>
<evidence type="ECO:0000313" key="1">
    <source>
        <dbReference type="EMBL" id="CAF0921029.1"/>
    </source>
</evidence>
<evidence type="ECO:0000313" key="4">
    <source>
        <dbReference type="Proteomes" id="UP000663870"/>
    </source>
</evidence>
<dbReference type="Proteomes" id="UP000663870">
    <property type="component" value="Unassembled WGS sequence"/>
</dbReference>
<dbReference type="AlphaFoldDB" id="A0A814B4U2"/>
<keyword evidence="4" id="KW-1185">Reference proteome</keyword>
<gene>
    <name evidence="2" type="ORF">JXQ802_LOCUS17509</name>
    <name evidence="1" type="ORF">PYM288_LOCUS10525</name>
</gene>
<evidence type="ECO:0000313" key="3">
    <source>
        <dbReference type="Proteomes" id="UP000663854"/>
    </source>
</evidence>
<dbReference type="EMBL" id="CAJNOH010000166">
    <property type="protein sequence ID" value="CAF0921029.1"/>
    <property type="molecule type" value="Genomic_DNA"/>
</dbReference>
<comment type="caution">
    <text evidence="1">The sequence shown here is derived from an EMBL/GenBank/DDBJ whole genome shotgun (WGS) entry which is preliminary data.</text>
</comment>
<dbReference type="Proteomes" id="UP000663854">
    <property type="component" value="Unassembled WGS sequence"/>
</dbReference>
<reference evidence="1" key="1">
    <citation type="submission" date="2021-02" db="EMBL/GenBank/DDBJ databases">
        <authorList>
            <person name="Nowell W R."/>
        </authorList>
    </citation>
    <scope>NUCLEOTIDE SEQUENCE</scope>
</reference>
<sequence length="80" mass="9732">MYEVTMSTIINSDYDSLIAIKKESISIELILNELQRKSQQKKCHYIFKRLLSIERCMTKFGVFYPKRFWLELFKLDFEIK</sequence>
<proteinExistence type="predicted"/>
<organism evidence="1 3">
    <name type="scientific">Rotaria sordida</name>
    <dbReference type="NCBI Taxonomy" id="392033"/>
    <lineage>
        <taxon>Eukaryota</taxon>
        <taxon>Metazoa</taxon>
        <taxon>Spiralia</taxon>
        <taxon>Gnathifera</taxon>
        <taxon>Rotifera</taxon>
        <taxon>Eurotatoria</taxon>
        <taxon>Bdelloidea</taxon>
        <taxon>Philodinida</taxon>
        <taxon>Philodinidae</taxon>
        <taxon>Rotaria</taxon>
    </lineage>
</organism>
<protein>
    <submittedName>
        <fullName evidence="1">Uncharacterized protein</fullName>
    </submittedName>
</protein>
<dbReference type="EMBL" id="CAJNOL010000445">
    <property type="protein sequence ID" value="CAF1067593.1"/>
    <property type="molecule type" value="Genomic_DNA"/>
</dbReference>
<accession>A0A814B4U2</accession>